<keyword evidence="2" id="KW-0408">Iron</keyword>
<dbReference type="InterPro" id="IPR003829">
    <property type="entry name" value="Pirin_N_dom"/>
</dbReference>
<reference evidence="7 8" key="1">
    <citation type="submission" date="2019-01" db="EMBL/GenBank/DDBJ databases">
        <title>Sequencing the genomes of 1000 actinobacteria strains.</title>
        <authorList>
            <person name="Klenk H.-P."/>
        </authorList>
    </citation>
    <scope>NUCLEOTIDE SEQUENCE [LARGE SCALE GENOMIC DNA]</scope>
    <source>
        <strain evidence="7 8">DSM 43925</strain>
    </source>
</reference>
<dbReference type="InterPro" id="IPR012093">
    <property type="entry name" value="Pirin"/>
</dbReference>
<keyword evidence="8" id="KW-1185">Reference proteome</keyword>
<keyword evidence="2" id="KW-0479">Metal-binding</keyword>
<sequence>MSNVEAQPVEMRCGEPADDRRPTAAPEVDVLSARNVPLGGPRAMSVRRTLPQRARTLIGAWCFADHYGPDDVARTGGMEVAPHPHTGLQTVSWLFSGEVEHRDSLGSHAFIRPGEMNLMTGGYGIAHSEVSTPRTTILHGVQLWVALPEEHRNAERDFQHHVPEPMRIDGAEIRVFLGSLAGDVSPVRTFTPLLGTEITLEPRAAITLTVDTAFEHGVLVDSGDVRVAGTVLRPAELGYVRPGVDALVLENVSDGPARTILLGGTPFEEEIVMWWNFIGRTHEDIVRAREDWEASSDRFGVVAGYPGDRLPAPALPNATIKPRGNPPRH</sequence>
<feature type="domain" description="Pirin N-terminal" evidence="5">
    <location>
        <begin position="45"/>
        <end position="145"/>
    </location>
</feature>
<dbReference type="Gene3D" id="2.60.120.10">
    <property type="entry name" value="Jelly Rolls"/>
    <property type="match status" value="2"/>
</dbReference>
<dbReference type="Pfam" id="PF02678">
    <property type="entry name" value="Pirin"/>
    <property type="match status" value="1"/>
</dbReference>
<dbReference type="GO" id="GO:0046872">
    <property type="term" value="F:metal ion binding"/>
    <property type="evidence" value="ECO:0007669"/>
    <property type="project" value="UniProtKB-KW"/>
</dbReference>
<feature type="region of interest" description="Disordered" evidence="4">
    <location>
        <begin position="1"/>
        <end position="25"/>
    </location>
</feature>
<dbReference type="PANTHER" id="PTHR13903">
    <property type="entry name" value="PIRIN-RELATED"/>
    <property type="match status" value="1"/>
</dbReference>
<comment type="similarity">
    <text evidence="1 3">Belongs to the pirin family.</text>
</comment>
<feature type="compositionally biased region" description="Basic and acidic residues" evidence="4">
    <location>
        <begin position="12"/>
        <end position="22"/>
    </location>
</feature>
<dbReference type="CDD" id="cd02247">
    <property type="entry name" value="cupin_pirin_C"/>
    <property type="match status" value="1"/>
</dbReference>
<evidence type="ECO:0000313" key="8">
    <source>
        <dbReference type="Proteomes" id="UP000284824"/>
    </source>
</evidence>
<feature type="region of interest" description="Disordered" evidence="4">
    <location>
        <begin position="310"/>
        <end position="329"/>
    </location>
</feature>
<name>A0A438MJN2_9ACTN</name>
<feature type="domain" description="Pirin C-terminal" evidence="6">
    <location>
        <begin position="197"/>
        <end position="295"/>
    </location>
</feature>
<evidence type="ECO:0008006" key="9">
    <source>
        <dbReference type="Google" id="ProtNLM"/>
    </source>
</evidence>
<dbReference type="InterPro" id="IPR008778">
    <property type="entry name" value="Pirin_C_dom"/>
</dbReference>
<feature type="binding site" evidence="2">
    <location>
        <position position="85"/>
    </location>
    <ligand>
        <name>Fe cation</name>
        <dbReference type="ChEBI" id="CHEBI:24875"/>
    </ligand>
</feature>
<dbReference type="PANTHER" id="PTHR13903:SF8">
    <property type="entry name" value="PIRIN"/>
    <property type="match status" value="1"/>
</dbReference>
<dbReference type="InterPro" id="IPR011051">
    <property type="entry name" value="RmlC_Cupin_sf"/>
</dbReference>
<evidence type="ECO:0000256" key="3">
    <source>
        <dbReference type="RuleBase" id="RU003457"/>
    </source>
</evidence>
<feature type="binding site" evidence="2">
    <location>
        <position position="129"/>
    </location>
    <ligand>
        <name>Fe cation</name>
        <dbReference type="ChEBI" id="CHEBI:24875"/>
    </ligand>
</feature>
<evidence type="ECO:0000256" key="1">
    <source>
        <dbReference type="ARBA" id="ARBA00008416"/>
    </source>
</evidence>
<comment type="caution">
    <text evidence="7">The sequence shown here is derived from an EMBL/GenBank/DDBJ whole genome shotgun (WGS) entry which is preliminary data.</text>
</comment>
<dbReference type="RefSeq" id="WP_164904034.1">
    <property type="nucleotide sequence ID" value="NZ_SAUN01000001.1"/>
</dbReference>
<evidence type="ECO:0000259" key="6">
    <source>
        <dbReference type="Pfam" id="PF05726"/>
    </source>
</evidence>
<protein>
    <recommendedName>
        <fullName evidence="9">Pirin</fullName>
    </recommendedName>
</protein>
<accession>A0A438MJN2</accession>
<dbReference type="CDD" id="cd02909">
    <property type="entry name" value="cupin_pirin_N"/>
    <property type="match status" value="1"/>
</dbReference>
<dbReference type="SUPFAM" id="SSF51182">
    <property type="entry name" value="RmlC-like cupins"/>
    <property type="match status" value="1"/>
</dbReference>
<organism evidence="7 8">
    <name type="scientific">Nonomuraea polychroma</name>
    <dbReference type="NCBI Taxonomy" id="46176"/>
    <lineage>
        <taxon>Bacteria</taxon>
        <taxon>Bacillati</taxon>
        <taxon>Actinomycetota</taxon>
        <taxon>Actinomycetes</taxon>
        <taxon>Streptosporangiales</taxon>
        <taxon>Streptosporangiaceae</taxon>
        <taxon>Nonomuraea</taxon>
    </lineage>
</organism>
<feature type="binding site" evidence="2">
    <location>
        <position position="127"/>
    </location>
    <ligand>
        <name>Fe cation</name>
        <dbReference type="ChEBI" id="CHEBI:24875"/>
    </ligand>
</feature>
<dbReference type="Pfam" id="PF05726">
    <property type="entry name" value="Pirin_C"/>
    <property type="match status" value="1"/>
</dbReference>
<dbReference type="EMBL" id="SAUN01000001">
    <property type="protein sequence ID" value="RVX45853.1"/>
    <property type="molecule type" value="Genomic_DNA"/>
</dbReference>
<dbReference type="PIRSF" id="PIRSF006232">
    <property type="entry name" value="Pirin"/>
    <property type="match status" value="1"/>
</dbReference>
<dbReference type="AlphaFoldDB" id="A0A438MJN2"/>
<dbReference type="Proteomes" id="UP000284824">
    <property type="component" value="Unassembled WGS sequence"/>
</dbReference>
<proteinExistence type="inferred from homology"/>
<evidence type="ECO:0000313" key="7">
    <source>
        <dbReference type="EMBL" id="RVX45853.1"/>
    </source>
</evidence>
<dbReference type="InterPro" id="IPR014710">
    <property type="entry name" value="RmlC-like_jellyroll"/>
</dbReference>
<evidence type="ECO:0000259" key="5">
    <source>
        <dbReference type="Pfam" id="PF02678"/>
    </source>
</evidence>
<evidence type="ECO:0000256" key="2">
    <source>
        <dbReference type="PIRSR" id="PIRSR006232-1"/>
    </source>
</evidence>
<comment type="cofactor">
    <cofactor evidence="2">
        <name>Fe cation</name>
        <dbReference type="ChEBI" id="CHEBI:24875"/>
    </cofactor>
    <text evidence="2">Binds 1 Fe cation per subunit.</text>
</comment>
<feature type="binding site" evidence="2">
    <location>
        <position position="83"/>
    </location>
    <ligand>
        <name>Fe cation</name>
        <dbReference type="ChEBI" id="CHEBI:24875"/>
    </ligand>
</feature>
<evidence type="ECO:0000256" key="4">
    <source>
        <dbReference type="SAM" id="MobiDB-lite"/>
    </source>
</evidence>
<gene>
    <name evidence="7" type="ORF">EDD27_8677</name>
</gene>